<dbReference type="GO" id="GO:0106435">
    <property type="term" value="F:carboxylesterase activity"/>
    <property type="evidence" value="ECO:0007669"/>
    <property type="project" value="UniProtKB-ARBA"/>
</dbReference>
<dbReference type="OrthoDB" id="6846267at2759"/>
<keyword evidence="8" id="KW-0325">Glycoprotein</keyword>
<evidence type="ECO:0000256" key="2">
    <source>
        <dbReference type="ARBA" id="ARBA00005964"/>
    </source>
</evidence>
<accession>B4N3S9</accession>
<dbReference type="InParanoid" id="B4N3S9"/>
<evidence type="ECO:0000256" key="7">
    <source>
        <dbReference type="ARBA" id="ARBA00023157"/>
    </source>
</evidence>
<dbReference type="SUPFAM" id="SSF53474">
    <property type="entry name" value="alpha/beta-Hydrolases"/>
    <property type="match status" value="1"/>
</dbReference>
<evidence type="ECO:0000256" key="1">
    <source>
        <dbReference type="ARBA" id="ARBA00004613"/>
    </source>
</evidence>
<evidence type="ECO:0000256" key="6">
    <source>
        <dbReference type="ARBA" id="ARBA00022801"/>
    </source>
</evidence>
<keyword evidence="7" id="KW-1015">Disulfide bond</keyword>
<dbReference type="GO" id="GO:0005576">
    <property type="term" value="C:extracellular region"/>
    <property type="evidence" value="ECO:0007669"/>
    <property type="project" value="UniProtKB-SubCell"/>
</dbReference>
<dbReference type="CDD" id="cd00312">
    <property type="entry name" value="Esterase_lipase"/>
    <property type="match status" value="1"/>
</dbReference>
<reference evidence="11 12" key="1">
    <citation type="journal article" date="2007" name="Nature">
        <title>Evolution of genes and genomes on the Drosophila phylogeny.</title>
        <authorList>
            <consortium name="Drosophila 12 Genomes Consortium"/>
            <person name="Clark A.G."/>
            <person name="Eisen M.B."/>
            <person name="Smith D.R."/>
            <person name="Bergman C.M."/>
            <person name="Oliver B."/>
            <person name="Markow T.A."/>
            <person name="Kaufman T.C."/>
            <person name="Kellis M."/>
            <person name="Gelbart W."/>
            <person name="Iyer V.N."/>
            <person name="Pollard D.A."/>
            <person name="Sackton T.B."/>
            <person name="Larracuente A.M."/>
            <person name="Singh N.D."/>
            <person name="Abad J.P."/>
            <person name="Abt D.N."/>
            <person name="Adryan B."/>
            <person name="Aguade M."/>
            <person name="Akashi H."/>
            <person name="Anderson W.W."/>
            <person name="Aquadro C.F."/>
            <person name="Ardell D.H."/>
            <person name="Arguello R."/>
            <person name="Artieri C.G."/>
            <person name="Barbash D.A."/>
            <person name="Barker D."/>
            <person name="Barsanti P."/>
            <person name="Batterham P."/>
            <person name="Batzoglou S."/>
            <person name="Begun D."/>
            <person name="Bhutkar A."/>
            <person name="Blanco E."/>
            <person name="Bosak S.A."/>
            <person name="Bradley R.K."/>
            <person name="Brand A.D."/>
            <person name="Brent M.R."/>
            <person name="Brooks A.N."/>
            <person name="Brown R.H."/>
            <person name="Butlin R.K."/>
            <person name="Caggese C."/>
            <person name="Calvi B.R."/>
            <person name="Bernardo de Carvalho A."/>
            <person name="Caspi A."/>
            <person name="Castrezana S."/>
            <person name="Celniker S.E."/>
            <person name="Chang J.L."/>
            <person name="Chapple C."/>
            <person name="Chatterji S."/>
            <person name="Chinwalla A."/>
            <person name="Civetta A."/>
            <person name="Clifton S.W."/>
            <person name="Comeron J.M."/>
            <person name="Costello J.C."/>
            <person name="Coyne J.A."/>
            <person name="Daub J."/>
            <person name="David R.G."/>
            <person name="Delcher A.L."/>
            <person name="Delehaunty K."/>
            <person name="Do C.B."/>
            <person name="Ebling H."/>
            <person name="Edwards K."/>
            <person name="Eickbush T."/>
            <person name="Evans J.D."/>
            <person name="Filipski A."/>
            <person name="Findeiss S."/>
            <person name="Freyhult E."/>
            <person name="Fulton L."/>
            <person name="Fulton R."/>
            <person name="Garcia A.C."/>
            <person name="Gardiner A."/>
            <person name="Garfield D.A."/>
            <person name="Garvin B.E."/>
            <person name="Gibson G."/>
            <person name="Gilbert D."/>
            <person name="Gnerre S."/>
            <person name="Godfrey J."/>
            <person name="Good R."/>
            <person name="Gotea V."/>
            <person name="Gravely B."/>
            <person name="Greenberg A.J."/>
            <person name="Griffiths-Jones S."/>
            <person name="Gross S."/>
            <person name="Guigo R."/>
            <person name="Gustafson E.A."/>
            <person name="Haerty W."/>
            <person name="Hahn M.W."/>
            <person name="Halligan D.L."/>
            <person name="Halpern A.L."/>
            <person name="Halter G.M."/>
            <person name="Han M.V."/>
            <person name="Heger A."/>
            <person name="Hillier L."/>
            <person name="Hinrichs A.S."/>
            <person name="Holmes I."/>
            <person name="Hoskins R.A."/>
            <person name="Hubisz M.J."/>
            <person name="Hultmark D."/>
            <person name="Huntley M.A."/>
            <person name="Jaffe D.B."/>
            <person name="Jagadeeshan S."/>
            <person name="Jeck W.R."/>
            <person name="Johnson J."/>
            <person name="Jones C.D."/>
            <person name="Jordan W.C."/>
            <person name="Karpen G.H."/>
            <person name="Kataoka E."/>
            <person name="Keightley P.D."/>
            <person name="Kheradpour P."/>
            <person name="Kirkness E.F."/>
            <person name="Koerich L.B."/>
            <person name="Kristiansen K."/>
            <person name="Kudrna D."/>
            <person name="Kulathinal R.J."/>
            <person name="Kumar S."/>
            <person name="Kwok R."/>
            <person name="Lander E."/>
            <person name="Langley C.H."/>
            <person name="Lapoint R."/>
            <person name="Lazzaro B.P."/>
            <person name="Lee S.J."/>
            <person name="Levesque L."/>
            <person name="Li R."/>
            <person name="Lin C.F."/>
            <person name="Lin M.F."/>
            <person name="Lindblad-Toh K."/>
            <person name="Llopart A."/>
            <person name="Long M."/>
            <person name="Low L."/>
            <person name="Lozovsky E."/>
            <person name="Lu J."/>
            <person name="Luo M."/>
            <person name="Machado C.A."/>
            <person name="Makalowski W."/>
            <person name="Marzo M."/>
            <person name="Matsuda M."/>
            <person name="Matzkin L."/>
            <person name="McAllister B."/>
            <person name="McBride C.S."/>
            <person name="McKernan B."/>
            <person name="McKernan K."/>
            <person name="Mendez-Lago M."/>
            <person name="Minx P."/>
            <person name="Mollenhauer M.U."/>
            <person name="Montooth K."/>
            <person name="Mount S.M."/>
            <person name="Mu X."/>
            <person name="Myers E."/>
            <person name="Negre B."/>
            <person name="Newfeld S."/>
            <person name="Nielsen R."/>
            <person name="Noor M.A."/>
            <person name="O'Grady P."/>
            <person name="Pachter L."/>
            <person name="Papaceit M."/>
            <person name="Parisi M.J."/>
            <person name="Parisi M."/>
            <person name="Parts L."/>
            <person name="Pedersen J.S."/>
            <person name="Pesole G."/>
            <person name="Phillippy A.M."/>
            <person name="Ponting C.P."/>
            <person name="Pop M."/>
            <person name="Porcelli D."/>
            <person name="Powell J.R."/>
            <person name="Prohaska S."/>
            <person name="Pruitt K."/>
            <person name="Puig M."/>
            <person name="Quesneville H."/>
            <person name="Ram K.R."/>
            <person name="Rand D."/>
            <person name="Rasmussen M.D."/>
            <person name="Reed L.K."/>
            <person name="Reenan R."/>
            <person name="Reily A."/>
            <person name="Remington K.A."/>
            <person name="Rieger T.T."/>
            <person name="Ritchie M.G."/>
            <person name="Robin C."/>
            <person name="Rogers Y.H."/>
            <person name="Rohde C."/>
            <person name="Rozas J."/>
            <person name="Rubenfield M.J."/>
            <person name="Ruiz A."/>
            <person name="Russo S."/>
            <person name="Salzberg S.L."/>
            <person name="Sanchez-Gracia A."/>
            <person name="Saranga D.J."/>
            <person name="Sato H."/>
            <person name="Schaeffer S.W."/>
            <person name="Schatz M.C."/>
            <person name="Schlenke T."/>
            <person name="Schwartz R."/>
            <person name="Segarra C."/>
            <person name="Singh R.S."/>
            <person name="Sirot L."/>
            <person name="Sirota M."/>
            <person name="Sisneros N.B."/>
            <person name="Smith C.D."/>
            <person name="Smith T.F."/>
            <person name="Spieth J."/>
            <person name="Stage D.E."/>
            <person name="Stark A."/>
            <person name="Stephan W."/>
            <person name="Strausberg R.L."/>
            <person name="Strempel S."/>
            <person name="Sturgill D."/>
            <person name="Sutton G."/>
            <person name="Sutton G.G."/>
            <person name="Tao W."/>
            <person name="Teichmann S."/>
            <person name="Tobari Y.N."/>
            <person name="Tomimura Y."/>
            <person name="Tsolas J.M."/>
            <person name="Valente V.L."/>
            <person name="Venter E."/>
            <person name="Venter J.C."/>
            <person name="Vicario S."/>
            <person name="Vieira F.G."/>
            <person name="Vilella A.J."/>
            <person name="Villasante A."/>
            <person name="Walenz B."/>
            <person name="Wang J."/>
            <person name="Wasserman M."/>
            <person name="Watts T."/>
            <person name="Wilson D."/>
            <person name="Wilson R.K."/>
            <person name="Wing R.A."/>
            <person name="Wolfner M.F."/>
            <person name="Wong A."/>
            <person name="Wong G.K."/>
            <person name="Wu C.I."/>
            <person name="Wu G."/>
            <person name="Yamamoto D."/>
            <person name="Yang H.P."/>
            <person name="Yang S.P."/>
            <person name="Yorke J.A."/>
            <person name="Yoshida K."/>
            <person name="Zdobnov E."/>
            <person name="Zhang P."/>
            <person name="Zhang Y."/>
            <person name="Zimin A.V."/>
            <person name="Baldwin J."/>
            <person name="Abdouelleil A."/>
            <person name="Abdulkadir J."/>
            <person name="Abebe A."/>
            <person name="Abera B."/>
            <person name="Abreu J."/>
            <person name="Acer S.C."/>
            <person name="Aftuck L."/>
            <person name="Alexander A."/>
            <person name="An P."/>
            <person name="Anderson E."/>
            <person name="Anderson S."/>
            <person name="Arachi H."/>
            <person name="Azer M."/>
            <person name="Bachantsang P."/>
            <person name="Barry A."/>
            <person name="Bayul T."/>
            <person name="Berlin A."/>
            <person name="Bessette D."/>
            <person name="Bloom T."/>
            <person name="Blye J."/>
            <person name="Boguslavskiy L."/>
            <person name="Bonnet C."/>
            <person name="Boukhgalter B."/>
            <person name="Bourzgui I."/>
            <person name="Brown A."/>
            <person name="Cahill P."/>
            <person name="Channer S."/>
            <person name="Cheshatsang Y."/>
            <person name="Chuda L."/>
            <person name="Citroen M."/>
            <person name="Collymore A."/>
            <person name="Cooke P."/>
            <person name="Costello M."/>
            <person name="D'Aco K."/>
            <person name="Daza R."/>
            <person name="De Haan G."/>
            <person name="DeGray S."/>
            <person name="DeMaso C."/>
            <person name="Dhargay N."/>
            <person name="Dooley K."/>
            <person name="Dooley E."/>
            <person name="Doricent M."/>
            <person name="Dorje P."/>
            <person name="Dorjee K."/>
            <person name="Dupes A."/>
            <person name="Elong R."/>
            <person name="Falk J."/>
            <person name="Farina A."/>
            <person name="Faro S."/>
            <person name="Ferguson D."/>
            <person name="Fisher S."/>
            <person name="Foley C.D."/>
            <person name="Franke A."/>
            <person name="Friedrich D."/>
            <person name="Gadbois L."/>
            <person name="Gearin G."/>
            <person name="Gearin C.R."/>
            <person name="Giannoukos G."/>
            <person name="Goode T."/>
            <person name="Graham J."/>
            <person name="Grandbois E."/>
            <person name="Grewal S."/>
            <person name="Gyaltsen K."/>
            <person name="Hafez N."/>
            <person name="Hagos B."/>
            <person name="Hall J."/>
            <person name="Henson C."/>
            <person name="Hollinger A."/>
            <person name="Honan T."/>
            <person name="Huard M.D."/>
            <person name="Hughes L."/>
            <person name="Hurhula B."/>
            <person name="Husby M.E."/>
            <person name="Kamat A."/>
            <person name="Kanga B."/>
            <person name="Kashin S."/>
            <person name="Khazanovich D."/>
            <person name="Kisner P."/>
            <person name="Lance K."/>
            <person name="Lara M."/>
            <person name="Lee W."/>
            <person name="Lennon N."/>
            <person name="Letendre F."/>
            <person name="LeVine R."/>
            <person name="Lipovsky A."/>
            <person name="Liu X."/>
            <person name="Liu J."/>
            <person name="Liu S."/>
            <person name="Lokyitsang T."/>
            <person name="Lokyitsang Y."/>
            <person name="Lubonja R."/>
            <person name="Lui A."/>
            <person name="MacDonald P."/>
            <person name="Magnisalis V."/>
            <person name="Maru K."/>
            <person name="Matthews C."/>
            <person name="McCusker W."/>
            <person name="McDonough S."/>
            <person name="Mehta T."/>
            <person name="Meldrim J."/>
            <person name="Meneus L."/>
            <person name="Mihai O."/>
            <person name="Mihalev A."/>
            <person name="Mihova T."/>
            <person name="Mittelman R."/>
            <person name="Mlenga V."/>
            <person name="Montmayeur A."/>
            <person name="Mulrain L."/>
            <person name="Navidi A."/>
            <person name="Naylor J."/>
            <person name="Negash T."/>
            <person name="Nguyen T."/>
            <person name="Nguyen N."/>
            <person name="Nicol R."/>
            <person name="Norbu C."/>
            <person name="Norbu N."/>
            <person name="Novod N."/>
            <person name="O'Neill B."/>
            <person name="Osman S."/>
            <person name="Markiewicz E."/>
            <person name="Oyono O.L."/>
            <person name="Patti C."/>
            <person name="Phunkhang P."/>
            <person name="Pierre F."/>
            <person name="Priest M."/>
            <person name="Raghuraman S."/>
            <person name="Rege F."/>
            <person name="Reyes R."/>
            <person name="Rise C."/>
            <person name="Rogov P."/>
            <person name="Ross K."/>
            <person name="Ryan E."/>
            <person name="Settipalli S."/>
            <person name="Shea T."/>
            <person name="Sherpa N."/>
            <person name="Shi L."/>
            <person name="Shih D."/>
            <person name="Sparrow T."/>
            <person name="Spaulding J."/>
            <person name="Stalker J."/>
            <person name="Stange-Thomann N."/>
            <person name="Stavropoulos S."/>
            <person name="Stone C."/>
            <person name="Strader C."/>
            <person name="Tesfaye S."/>
            <person name="Thomson T."/>
            <person name="Thoulutsang Y."/>
            <person name="Thoulutsang D."/>
            <person name="Topham K."/>
            <person name="Topping I."/>
            <person name="Tsamla T."/>
            <person name="Vassiliev H."/>
            <person name="Vo A."/>
            <person name="Wangchuk T."/>
            <person name="Wangdi T."/>
            <person name="Weiand M."/>
            <person name="Wilkinson J."/>
            <person name="Wilson A."/>
            <person name="Yadav S."/>
            <person name="Young G."/>
            <person name="Yu Q."/>
            <person name="Zembek L."/>
            <person name="Zhong D."/>
            <person name="Zimmer A."/>
            <person name="Zwirko Z."/>
            <person name="Jaffe D.B."/>
            <person name="Alvarez P."/>
            <person name="Brockman W."/>
            <person name="Butler J."/>
            <person name="Chin C."/>
            <person name="Gnerre S."/>
            <person name="Grabherr M."/>
            <person name="Kleber M."/>
            <person name="Mauceli E."/>
            <person name="MacCallum I."/>
        </authorList>
    </citation>
    <scope>NUCLEOTIDE SEQUENCE [LARGE SCALE GENOMIC DNA]</scope>
    <source>
        <strain evidence="12">Tucson 14030-0811.24</strain>
    </source>
</reference>
<dbReference type="FunCoup" id="B4N3S9">
    <property type="interactions" value="94"/>
</dbReference>
<evidence type="ECO:0000256" key="5">
    <source>
        <dbReference type="ARBA" id="ARBA00022729"/>
    </source>
</evidence>
<dbReference type="AlphaFoldDB" id="B4N3S9"/>
<dbReference type="InterPro" id="IPR002018">
    <property type="entry name" value="CarbesteraseB"/>
</dbReference>
<evidence type="ECO:0000313" key="12">
    <source>
        <dbReference type="Proteomes" id="UP000007798"/>
    </source>
</evidence>
<evidence type="ECO:0000256" key="9">
    <source>
        <dbReference type="RuleBase" id="RU361235"/>
    </source>
</evidence>
<comment type="subcellular location">
    <subcellularLocation>
        <location evidence="1">Secreted</location>
    </subcellularLocation>
</comment>
<dbReference type="Gene3D" id="3.40.50.1820">
    <property type="entry name" value="alpha/beta hydrolase"/>
    <property type="match status" value="1"/>
</dbReference>
<keyword evidence="6 9" id="KW-0378">Hydrolase</keyword>
<dbReference type="PANTHER" id="PTHR43142:SF1">
    <property type="entry name" value="CARBOXYLIC ESTER HYDROLASE"/>
    <property type="match status" value="1"/>
</dbReference>
<dbReference type="Proteomes" id="UP000007798">
    <property type="component" value="Unassembled WGS sequence"/>
</dbReference>
<dbReference type="InterPro" id="IPR029058">
    <property type="entry name" value="AB_hydrolase_fold"/>
</dbReference>
<name>B4N3S9_DROWI</name>
<dbReference type="STRING" id="7260.B4N3S9"/>
<dbReference type="KEGG" id="dwi:6645211"/>
<dbReference type="ESTHER" id="drowi-b4n3s9">
    <property type="family name" value="Carb_B_Arthropoda"/>
</dbReference>
<dbReference type="FunFam" id="3.40.50.1820:FF:000378">
    <property type="entry name" value="Carboxylic ester hydrolase"/>
    <property type="match status" value="1"/>
</dbReference>
<evidence type="ECO:0000256" key="4">
    <source>
        <dbReference type="ARBA" id="ARBA00022525"/>
    </source>
</evidence>
<dbReference type="PROSITE" id="PS00122">
    <property type="entry name" value="CARBOXYLESTERASE_B_1"/>
    <property type="match status" value="1"/>
</dbReference>
<organism evidence="11 12">
    <name type="scientific">Drosophila willistoni</name>
    <name type="common">Fruit fly</name>
    <dbReference type="NCBI Taxonomy" id="7260"/>
    <lineage>
        <taxon>Eukaryota</taxon>
        <taxon>Metazoa</taxon>
        <taxon>Ecdysozoa</taxon>
        <taxon>Arthropoda</taxon>
        <taxon>Hexapoda</taxon>
        <taxon>Insecta</taxon>
        <taxon>Pterygota</taxon>
        <taxon>Neoptera</taxon>
        <taxon>Endopterygota</taxon>
        <taxon>Diptera</taxon>
        <taxon>Brachycera</taxon>
        <taxon>Muscomorpha</taxon>
        <taxon>Ephydroidea</taxon>
        <taxon>Drosophilidae</taxon>
        <taxon>Drosophila</taxon>
        <taxon>Sophophora</taxon>
    </lineage>
</organism>
<keyword evidence="12" id="KW-1185">Reference proteome</keyword>
<keyword evidence="4" id="KW-0964">Secreted</keyword>
<dbReference type="OMA" id="NGHENFM"/>
<evidence type="ECO:0000259" key="10">
    <source>
        <dbReference type="Pfam" id="PF00135"/>
    </source>
</evidence>
<dbReference type="PhylomeDB" id="B4N3S9"/>
<proteinExistence type="inferred from homology"/>
<dbReference type="EMBL" id="CH964095">
    <property type="protein sequence ID" value="EDW79284.1"/>
    <property type="molecule type" value="Genomic_DNA"/>
</dbReference>
<keyword evidence="5 9" id="KW-0732">Signal</keyword>
<protein>
    <recommendedName>
        <fullName evidence="9">Carboxylic ester hydrolase</fullName>
        <ecNumber evidence="9">3.1.1.-</ecNumber>
    </recommendedName>
</protein>
<comment type="similarity">
    <text evidence="2 9">Belongs to the type-B carboxylesterase/lipase family.</text>
</comment>
<keyword evidence="3" id="KW-0719">Serine esterase</keyword>
<evidence type="ECO:0000256" key="3">
    <source>
        <dbReference type="ARBA" id="ARBA00022487"/>
    </source>
</evidence>
<gene>
    <name evidence="11" type="primary">Dwil\GK25474</name>
    <name evidence="11" type="ORF">Dwil_GK25474</name>
</gene>
<evidence type="ECO:0000256" key="8">
    <source>
        <dbReference type="ARBA" id="ARBA00023180"/>
    </source>
</evidence>
<sequence length="550" mass="62039">MCNNYSRSLIGVLLVCLWHQATTSDDSIIVDLPEYGKVQGRDNGFYLSFESIPYAEPPVGNLRFEPPQPFGGQWKDRAEPFDATQPPNLCMQWNQFTAGDDKLVGDEDCLKVSIYKPKNASRNTFPVVAHIHGGAFMFGGADQNGHDHVMRSGQVILVKISYRLGPLGFISAEDKDLSGNYGLKDQHLALKWIKQNIVHFGGEPENVLVLGHSAGGAAVHLQMLREDFQQVAKVAMSFSGTALDPWVILKGSRGRAFELGRYLGCGTSLTSLNLKECLKTKDAQQIVSAVRHFLIFNYVPFTPFGPVVEPDIDGAFLTESPTEIIKSGKYAHVPWMVSYVTEDGGYNAALLIEKRPPFGRQLLDELNDRWFDWAPYLLFYRDTIETIEHMDQYSWTLRDKYLGNQKFSLDTYLPLQQMFTDVLFKNQTQTAVDLHRKSSQSPVYAYVYDNPAEKGIGQILSQRSDIHFGTVHGDDYFLIFENVAREAQLRSDEKTISQNFINMLIDFVQSPNGSLSFGDCHFQNNVGSDKFQLLSINRNGCLNEQYDEFP</sequence>
<feature type="chain" id="PRO_5005123277" description="Carboxylic ester hydrolase" evidence="9">
    <location>
        <begin position="24"/>
        <end position="550"/>
    </location>
</feature>
<dbReference type="EC" id="3.1.1.-" evidence="9"/>
<dbReference type="SMR" id="B4N3S9"/>
<dbReference type="Pfam" id="PF00135">
    <property type="entry name" value="COesterase"/>
    <property type="match status" value="1"/>
</dbReference>
<evidence type="ECO:0000313" key="11">
    <source>
        <dbReference type="EMBL" id="EDW79284.1"/>
    </source>
</evidence>
<dbReference type="PANTHER" id="PTHR43142">
    <property type="entry name" value="CARBOXYLIC ESTER HYDROLASE"/>
    <property type="match status" value="1"/>
</dbReference>
<dbReference type="HOGENOM" id="CLU_006586_13_2_1"/>
<feature type="signal peptide" evidence="9">
    <location>
        <begin position="1"/>
        <end position="23"/>
    </location>
</feature>
<feature type="domain" description="Carboxylesterase type B" evidence="10">
    <location>
        <begin position="29"/>
        <end position="543"/>
    </location>
</feature>
<dbReference type="InterPro" id="IPR019826">
    <property type="entry name" value="Carboxylesterase_B_AS"/>
</dbReference>
<dbReference type="eggNOG" id="KOG1516">
    <property type="taxonomic scope" value="Eukaryota"/>
</dbReference>